<accession>A0A2G7G9C9</accession>
<comment type="similarity">
    <text evidence="1">Belongs to the NmrA-type oxidoreductase family. Isoflavone reductase subfamily.</text>
</comment>
<protein>
    <recommendedName>
        <fullName evidence="4">NmrA-like domain-containing protein</fullName>
    </recommendedName>
</protein>
<dbReference type="InterPro" id="IPR008030">
    <property type="entry name" value="NmrA-like"/>
</dbReference>
<dbReference type="AlphaFoldDB" id="A0A2G7G9C9"/>
<sequence>DKMAIIAVSGGTGKLGRAVVEALKNKKSHVVFILARSTNDELSETLDVPIIPVDYSNVGSLTKALEENKIETVISTVPISDESATGSQLNLIEAAIKSKSTKRFIPSDFGIIYNEQHASVFPPIKGKLLAAEKLRSSGLEYTLVSNGFFMDYYGLPKVKSYLQPFVFAVDIANNTAAIPGSGNVPVVFTHTFDVAQYVAALIGEEKWNERSIIIGDKLTWNDLVSLAETTKGTKFDVTYDGEEKLKTFQVTELPSHPPVYPFFPKEQLQYVLAVFGQWSEAGAFNLPDEVTLNKQFPDIKPLSMNDLLQAAWKV</sequence>
<dbReference type="InterPro" id="IPR036291">
    <property type="entry name" value="NAD(P)-bd_dom_sf"/>
</dbReference>
<keyword evidence="3" id="KW-0560">Oxidoreductase</keyword>
<name>A0A2G7G9C9_9EURO</name>
<gene>
    <name evidence="5" type="ORF">AARAC_000514</name>
</gene>
<dbReference type="SUPFAM" id="SSF51735">
    <property type="entry name" value="NAD(P)-binding Rossmann-fold domains"/>
    <property type="match status" value="1"/>
</dbReference>
<feature type="non-terminal residue" evidence="5">
    <location>
        <position position="1"/>
    </location>
</feature>
<proteinExistence type="inferred from homology"/>
<dbReference type="InterPro" id="IPR045312">
    <property type="entry name" value="PCBER-like"/>
</dbReference>
<evidence type="ECO:0000256" key="2">
    <source>
        <dbReference type="ARBA" id="ARBA00022857"/>
    </source>
</evidence>
<feature type="domain" description="NmrA-like" evidence="4">
    <location>
        <begin position="5"/>
        <end position="280"/>
    </location>
</feature>
<dbReference type="Proteomes" id="UP000231358">
    <property type="component" value="Unassembled WGS sequence"/>
</dbReference>
<dbReference type="CDD" id="cd05259">
    <property type="entry name" value="PCBER_SDR_a"/>
    <property type="match status" value="1"/>
</dbReference>
<dbReference type="EMBL" id="NEXV01000096">
    <property type="protein sequence ID" value="PIG88671.1"/>
    <property type="molecule type" value="Genomic_DNA"/>
</dbReference>
<dbReference type="GO" id="GO:0016491">
    <property type="term" value="F:oxidoreductase activity"/>
    <property type="evidence" value="ECO:0007669"/>
    <property type="project" value="UniProtKB-KW"/>
</dbReference>
<evidence type="ECO:0000256" key="1">
    <source>
        <dbReference type="ARBA" id="ARBA00005725"/>
    </source>
</evidence>
<keyword evidence="6" id="KW-1185">Reference proteome</keyword>
<dbReference type="Pfam" id="PF05368">
    <property type="entry name" value="NmrA"/>
    <property type="match status" value="1"/>
</dbReference>
<evidence type="ECO:0000256" key="3">
    <source>
        <dbReference type="ARBA" id="ARBA00023002"/>
    </source>
</evidence>
<dbReference type="InterPro" id="IPR051609">
    <property type="entry name" value="NmrA/Isoflavone_reductase-like"/>
</dbReference>
<dbReference type="PANTHER" id="PTHR47706:SF4">
    <property type="entry name" value="NMRA-LIKE DOMAIN-CONTAINING PROTEIN"/>
    <property type="match status" value="1"/>
</dbReference>
<evidence type="ECO:0000313" key="5">
    <source>
        <dbReference type="EMBL" id="PIG88671.1"/>
    </source>
</evidence>
<organism evidence="5 6">
    <name type="scientific">Aspergillus arachidicola</name>
    <dbReference type="NCBI Taxonomy" id="656916"/>
    <lineage>
        <taxon>Eukaryota</taxon>
        <taxon>Fungi</taxon>
        <taxon>Dikarya</taxon>
        <taxon>Ascomycota</taxon>
        <taxon>Pezizomycotina</taxon>
        <taxon>Eurotiomycetes</taxon>
        <taxon>Eurotiomycetidae</taxon>
        <taxon>Eurotiales</taxon>
        <taxon>Aspergillaceae</taxon>
        <taxon>Aspergillus</taxon>
        <taxon>Aspergillus subgen. Circumdati</taxon>
    </lineage>
</organism>
<dbReference type="Gene3D" id="3.40.50.720">
    <property type="entry name" value="NAD(P)-binding Rossmann-like Domain"/>
    <property type="match status" value="1"/>
</dbReference>
<evidence type="ECO:0000313" key="6">
    <source>
        <dbReference type="Proteomes" id="UP000231358"/>
    </source>
</evidence>
<keyword evidence="2" id="KW-0521">NADP</keyword>
<dbReference type="PANTHER" id="PTHR47706">
    <property type="entry name" value="NMRA-LIKE FAMILY PROTEIN"/>
    <property type="match status" value="1"/>
</dbReference>
<reference evidence="5 6" key="1">
    <citation type="submission" date="2017-05" db="EMBL/GenBank/DDBJ databases">
        <title>Genome sequence for an aflatoxigenic pathogen of Argentinian peanut, Aspergillus arachidicola.</title>
        <authorList>
            <person name="Moore G."/>
            <person name="Beltz S.B."/>
            <person name="Mack B.M."/>
        </authorList>
    </citation>
    <scope>NUCLEOTIDE SEQUENCE [LARGE SCALE GENOMIC DNA]</scope>
    <source>
        <strain evidence="5 6">CBS 117610</strain>
    </source>
</reference>
<comment type="caution">
    <text evidence="5">The sequence shown here is derived from an EMBL/GenBank/DDBJ whole genome shotgun (WGS) entry which is preliminary data.</text>
</comment>
<dbReference type="Gene3D" id="3.90.25.10">
    <property type="entry name" value="UDP-galactose 4-epimerase, domain 1"/>
    <property type="match status" value="1"/>
</dbReference>
<evidence type="ECO:0000259" key="4">
    <source>
        <dbReference type="Pfam" id="PF05368"/>
    </source>
</evidence>